<evidence type="ECO:0000256" key="4">
    <source>
        <dbReference type="RuleBase" id="RU000672"/>
    </source>
</evidence>
<dbReference type="GO" id="GO:0005507">
    <property type="term" value="F:copper ion binding"/>
    <property type="evidence" value="ECO:0007669"/>
    <property type="project" value="InterPro"/>
</dbReference>
<keyword evidence="3" id="KW-0464">Manganese</keyword>
<evidence type="ECO:0000256" key="1">
    <source>
        <dbReference type="ARBA" id="ARBA00001936"/>
    </source>
</evidence>
<dbReference type="OrthoDB" id="5379943at2759"/>
<proteinExistence type="inferred from homology"/>
<protein>
    <recommendedName>
        <fullName evidence="4">Amine oxidase</fullName>
        <ecNumber evidence="4">1.4.3.-</ecNumber>
    </recommendedName>
</protein>
<dbReference type="EMBL" id="LJIJ01007339">
    <property type="protein sequence ID" value="ODM86765.1"/>
    <property type="molecule type" value="Genomic_DNA"/>
</dbReference>
<organism evidence="6 7">
    <name type="scientific">Orchesella cincta</name>
    <name type="common">Springtail</name>
    <name type="synonym">Podura cincta</name>
    <dbReference type="NCBI Taxonomy" id="48709"/>
    <lineage>
        <taxon>Eukaryota</taxon>
        <taxon>Metazoa</taxon>
        <taxon>Ecdysozoa</taxon>
        <taxon>Arthropoda</taxon>
        <taxon>Hexapoda</taxon>
        <taxon>Collembola</taxon>
        <taxon>Entomobryomorpha</taxon>
        <taxon>Entomobryoidea</taxon>
        <taxon>Orchesellidae</taxon>
        <taxon>Orchesellinae</taxon>
        <taxon>Orchesella</taxon>
    </lineage>
</organism>
<dbReference type="Gene3D" id="3.10.450.40">
    <property type="match status" value="1"/>
</dbReference>
<feature type="domain" description="Copper amine oxidase N3-terminal" evidence="5">
    <location>
        <begin position="48"/>
        <end position="142"/>
    </location>
</feature>
<dbReference type="AlphaFoldDB" id="A0A1D2M1B8"/>
<comment type="cofactor">
    <cofactor evidence="2">
        <name>Zn(2+)</name>
        <dbReference type="ChEBI" id="CHEBI:29105"/>
    </cofactor>
</comment>
<dbReference type="GO" id="GO:0048038">
    <property type="term" value="F:quinone binding"/>
    <property type="evidence" value="ECO:0007669"/>
    <property type="project" value="InterPro"/>
</dbReference>
<keyword evidence="4" id="KW-0186">Copper</keyword>
<evidence type="ECO:0000256" key="2">
    <source>
        <dbReference type="ARBA" id="ARBA00001947"/>
    </source>
</evidence>
<dbReference type="PANTHER" id="PTHR10638:SF86">
    <property type="entry name" value="COPPER AMINE OXIDASE 1-RELATED"/>
    <property type="match status" value="1"/>
</dbReference>
<comment type="cofactor">
    <cofactor evidence="1">
        <name>Mn(2+)</name>
        <dbReference type="ChEBI" id="CHEBI:29035"/>
    </cofactor>
</comment>
<comment type="similarity">
    <text evidence="4">Belongs to the copper/topaquinone oxidase family.</text>
</comment>
<dbReference type="InterPro" id="IPR000269">
    <property type="entry name" value="Cu_amine_oxidase"/>
</dbReference>
<reference evidence="6 7" key="1">
    <citation type="journal article" date="2016" name="Genome Biol. Evol.">
        <title>Gene Family Evolution Reflects Adaptation to Soil Environmental Stressors in the Genome of the Collembolan Orchesella cincta.</title>
        <authorList>
            <person name="Faddeeva-Vakhrusheva A."/>
            <person name="Derks M.F."/>
            <person name="Anvar S.Y."/>
            <person name="Agamennone V."/>
            <person name="Suring W."/>
            <person name="Smit S."/>
            <person name="van Straalen N.M."/>
            <person name="Roelofs D."/>
        </authorList>
    </citation>
    <scope>NUCLEOTIDE SEQUENCE [LARGE SCALE GENOMIC DNA]</scope>
    <source>
        <tissue evidence="6">Mixed pool</tissue>
    </source>
</reference>
<comment type="PTM">
    <text evidence="4">Topaquinone (TPQ) is generated by copper-dependent autoxidation of a specific tyrosyl residue.</text>
</comment>
<keyword evidence="4" id="KW-0560">Oxidoreductase</keyword>
<accession>A0A1D2M1B8</accession>
<name>A0A1D2M1B8_ORCCI</name>
<dbReference type="InterPro" id="IPR015802">
    <property type="entry name" value="Cu_amine_oxidase_N3"/>
</dbReference>
<comment type="cofactor">
    <cofactor evidence="4">
        <name>Cu cation</name>
        <dbReference type="ChEBI" id="CHEBI:23378"/>
    </cofactor>
    <text evidence="4">Contains 1 topaquinone per subunit.</text>
</comment>
<evidence type="ECO:0000256" key="3">
    <source>
        <dbReference type="ARBA" id="ARBA00023211"/>
    </source>
</evidence>
<dbReference type="EC" id="1.4.3.-" evidence="4"/>
<comment type="caution">
    <text evidence="6">The sequence shown here is derived from an EMBL/GenBank/DDBJ whole genome shotgun (WGS) entry which is preliminary data.</text>
</comment>
<dbReference type="Pfam" id="PF02728">
    <property type="entry name" value="Cu_amine_oxidN3"/>
    <property type="match status" value="1"/>
</dbReference>
<dbReference type="STRING" id="48709.A0A1D2M1B8"/>
<gene>
    <name evidence="6" type="ORF">Ocin01_19917</name>
</gene>
<evidence type="ECO:0000313" key="6">
    <source>
        <dbReference type="EMBL" id="ODM86765.1"/>
    </source>
</evidence>
<dbReference type="Proteomes" id="UP000094527">
    <property type="component" value="Unassembled WGS sequence"/>
</dbReference>
<evidence type="ECO:0000259" key="5">
    <source>
        <dbReference type="Pfam" id="PF02728"/>
    </source>
</evidence>
<dbReference type="PANTHER" id="PTHR10638">
    <property type="entry name" value="COPPER AMINE OXIDASE"/>
    <property type="match status" value="1"/>
</dbReference>
<keyword evidence="4" id="KW-0801">TPQ</keyword>
<dbReference type="GO" id="GO:0008131">
    <property type="term" value="F:primary methylamine oxidase activity"/>
    <property type="evidence" value="ECO:0007669"/>
    <property type="project" value="InterPro"/>
</dbReference>
<dbReference type="SUPFAM" id="SSF54416">
    <property type="entry name" value="Amine oxidase N-terminal region"/>
    <property type="match status" value="1"/>
</dbReference>
<evidence type="ECO:0000313" key="7">
    <source>
        <dbReference type="Proteomes" id="UP000094527"/>
    </source>
</evidence>
<keyword evidence="4" id="KW-0479">Metal-binding</keyword>
<sequence>MDRRGIDELGGDVSSRKYVVAFISASFNGSRGYQASRKLESSTCSFSPSLTSDELFESEKIAREDANVIERCRKLGYDNMSLVIADPWSVGYIGDRPEYQGKRLIQIYLYGRKFPDDNEYAHPFDFGVVVDILEGKVFDIERAAHT</sequence>
<keyword evidence="7" id="KW-1185">Reference proteome</keyword>
<dbReference type="GO" id="GO:0009308">
    <property type="term" value="P:amine metabolic process"/>
    <property type="evidence" value="ECO:0007669"/>
    <property type="project" value="UniProtKB-UniRule"/>
</dbReference>
<dbReference type="InterPro" id="IPR016182">
    <property type="entry name" value="Cu_amine_oxidase_N-reg"/>
</dbReference>